<evidence type="ECO:0000313" key="1">
    <source>
        <dbReference type="EMBL" id="MBI2877805.1"/>
    </source>
</evidence>
<gene>
    <name evidence="1" type="ORF">HYY20_13100</name>
</gene>
<proteinExistence type="predicted"/>
<feature type="non-terminal residue" evidence="1">
    <location>
        <position position="77"/>
    </location>
</feature>
<protein>
    <submittedName>
        <fullName evidence="1">Uncharacterized protein</fullName>
    </submittedName>
</protein>
<dbReference type="AlphaFoldDB" id="A0A932CQQ1"/>
<dbReference type="Proteomes" id="UP000769766">
    <property type="component" value="Unassembled WGS sequence"/>
</dbReference>
<comment type="caution">
    <text evidence="1">The sequence shown here is derived from an EMBL/GenBank/DDBJ whole genome shotgun (WGS) entry which is preliminary data.</text>
</comment>
<dbReference type="EMBL" id="JACPRF010000398">
    <property type="protein sequence ID" value="MBI2877805.1"/>
    <property type="molecule type" value="Genomic_DNA"/>
</dbReference>
<accession>A0A932CQQ1</accession>
<organism evidence="1 2">
    <name type="scientific">Tectimicrobiota bacterium</name>
    <dbReference type="NCBI Taxonomy" id="2528274"/>
    <lineage>
        <taxon>Bacteria</taxon>
        <taxon>Pseudomonadati</taxon>
        <taxon>Nitrospinota/Tectimicrobiota group</taxon>
        <taxon>Candidatus Tectimicrobiota</taxon>
    </lineage>
</organism>
<reference evidence="1" key="1">
    <citation type="submission" date="2020-07" db="EMBL/GenBank/DDBJ databases">
        <title>Huge and variable diversity of episymbiotic CPR bacteria and DPANN archaea in groundwater ecosystems.</title>
        <authorList>
            <person name="He C.Y."/>
            <person name="Keren R."/>
            <person name="Whittaker M."/>
            <person name="Farag I.F."/>
            <person name="Doudna J."/>
            <person name="Cate J.H.D."/>
            <person name="Banfield J.F."/>
        </authorList>
    </citation>
    <scope>NUCLEOTIDE SEQUENCE</scope>
    <source>
        <strain evidence="1">NC_groundwater_672_Ag_B-0.1um_62_36</strain>
    </source>
</reference>
<evidence type="ECO:0000313" key="2">
    <source>
        <dbReference type="Proteomes" id="UP000769766"/>
    </source>
</evidence>
<name>A0A932CQQ1_UNCTE</name>
<sequence length="77" mass="9366">MKKRLVLRVLVPLTLFTLIPGIFFTSLAEWLTERILIDHFLQRGVEQGKHLNQEFYERYFNPWYEIEKEAFNPLDPR</sequence>